<evidence type="ECO:0000313" key="2">
    <source>
        <dbReference type="Proteomes" id="UP000887013"/>
    </source>
</evidence>
<evidence type="ECO:0000313" key="1">
    <source>
        <dbReference type="EMBL" id="GFT70897.1"/>
    </source>
</evidence>
<accession>A0A8X6PJQ3</accession>
<comment type="caution">
    <text evidence="1">The sequence shown here is derived from an EMBL/GenBank/DDBJ whole genome shotgun (WGS) entry which is preliminary data.</text>
</comment>
<gene>
    <name evidence="1" type="primary">X975_14697</name>
    <name evidence="1" type="ORF">NPIL_182081</name>
</gene>
<organism evidence="1 2">
    <name type="scientific">Nephila pilipes</name>
    <name type="common">Giant wood spider</name>
    <name type="synonym">Nephila maculata</name>
    <dbReference type="NCBI Taxonomy" id="299642"/>
    <lineage>
        <taxon>Eukaryota</taxon>
        <taxon>Metazoa</taxon>
        <taxon>Ecdysozoa</taxon>
        <taxon>Arthropoda</taxon>
        <taxon>Chelicerata</taxon>
        <taxon>Arachnida</taxon>
        <taxon>Araneae</taxon>
        <taxon>Araneomorphae</taxon>
        <taxon>Entelegynae</taxon>
        <taxon>Araneoidea</taxon>
        <taxon>Nephilidae</taxon>
        <taxon>Nephila</taxon>
    </lineage>
</organism>
<dbReference type="EMBL" id="BMAW01020950">
    <property type="protein sequence ID" value="GFT70897.1"/>
    <property type="molecule type" value="Genomic_DNA"/>
</dbReference>
<sequence length="91" mass="10407">MAKILDETREAYSHGKRFGLITRKDLHNICRDYKIGKTGVLHSDDATSVKLMVKNMQDSPHDPVLIFKPVGDEMNGYKKIGTEEFKDCNHE</sequence>
<dbReference type="Proteomes" id="UP000887013">
    <property type="component" value="Unassembled WGS sequence"/>
</dbReference>
<dbReference type="AlphaFoldDB" id="A0A8X6PJQ3"/>
<reference evidence="1" key="1">
    <citation type="submission" date="2020-08" db="EMBL/GenBank/DDBJ databases">
        <title>Multicomponent nature underlies the extraordinary mechanical properties of spider dragline silk.</title>
        <authorList>
            <person name="Kono N."/>
            <person name="Nakamura H."/>
            <person name="Mori M."/>
            <person name="Yoshida Y."/>
            <person name="Ohtoshi R."/>
            <person name="Malay A.D."/>
            <person name="Moran D.A.P."/>
            <person name="Tomita M."/>
            <person name="Numata K."/>
            <person name="Arakawa K."/>
        </authorList>
    </citation>
    <scope>NUCLEOTIDE SEQUENCE</scope>
</reference>
<protein>
    <submittedName>
        <fullName evidence="1">Uncharacterized protein</fullName>
    </submittedName>
</protein>
<name>A0A8X6PJQ3_NEPPI</name>
<keyword evidence="2" id="KW-1185">Reference proteome</keyword>
<proteinExistence type="predicted"/>
<dbReference type="OrthoDB" id="6433416at2759"/>